<dbReference type="PANTHER" id="PTHR30050">
    <property type="entry name" value="CHROMOSOMAL REPLICATION INITIATOR PROTEIN DNAA"/>
    <property type="match status" value="1"/>
</dbReference>
<name>A0A973W5Y9_9BRAD</name>
<dbReference type="SMART" id="SM00382">
    <property type="entry name" value="AAA"/>
    <property type="match status" value="1"/>
</dbReference>
<evidence type="ECO:0000313" key="5">
    <source>
        <dbReference type="EMBL" id="NVI48157.1"/>
    </source>
</evidence>
<sequence length="242" mass="27173">MERHEILEAMSELKLYGMRASFDEIVGKGLARRDEIYPLIASLIQAERTHRQARSISYRIGEAKFPVLKDIDKFVFADTPVDEGLVRELASGGFLDAKRNAIFIGGTGTGKTHLCIAVASAVIRARARGRFFNLVDLVNQLEQEKAAGRSGRLSEKLLRYDLIVIDELGYLPFSQPGGQLLFHLISKLYENTSLLITTNLAFADWPQVFGDAKMTTAMLDRLTHHCDIIETGNDSWRFKNRA</sequence>
<organism evidence="5">
    <name type="scientific">Bradyrhizobium septentrionale</name>
    <dbReference type="NCBI Taxonomy" id="1404411"/>
    <lineage>
        <taxon>Bacteria</taxon>
        <taxon>Pseudomonadati</taxon>
        <taxon>Pseudomonadota</taxon>
        <taxon>Alphaproteobacteria</taxon>
        <taxon>Hyphomicrobiales</taxon>
        <taxon>Nitrobacteraceae</taxon>
        <taxon>Bradyrhizobium</taxon>
    </lineage>
</organism>
<comment type="similarity">
    <text evidence="1">Belongs to the IS21/IS1162 putative ATP-binding protein family.</text>
</comment>
<dbReference type="InterPro" id="IPR028350">
    <property type="entry name" value="DNAC/IstB-like"/>
</dbReference>
<feature type="domain" description="AAA+ ATPase" evidence="4">
    <location>
        <begin position="97"/>
        <end position="230"/>
    </location>
</feature>
<dbReference type="InterPro" id="IPR003593">
    <property type="entry name" value="AAA+_ATPase"/>
</dbReference>
<dbReference type="PANTHER" id="PTHR30050:SF4">
    <property type="entry name" value="ATP-BINDING PROTEIN RV3427C IN INSERTION SEQUENCE-RELATED"/>
    <property type="match status" value="1"/>
</dbReference>
<dbReference type="SUPFAM" id="SSF52540">
    <property type="entry name" value="P-loop containing nucleoside triphosphate hydrolases"/>
    <property type="match status" value="1"/>
</dbReference>
<evidence type="ECO:0000256" key="2">
    <source>
        <dbReference type="ARBA" id="ARBA00022741"/>
    </source>
</evidence>
<dbReference type="RefSeq" id="WP_166214527.1">
    <property type="nucleotide sequence ID" value="NZ_CP088285.1"/>
</dbReference>
<protein>
    <submittedName>
        <fullName evidence="5">ATP-binding protein</fullName>
    </submittedName>
</protein>
<dbReference type="PRINTS" id="PR00300">
    <property type="entry name" value="CLPPROTEASEA"/>
</dbReference>
<dbReference type="InterPro" id="IPR002611">
    <property type="entry name" value="IstB_ATP-bd"/>
</dbReference>
<dbReference type="GO" id="GO:0006260">
    <property type="term" value="P:DNA replication"/>
    <property type="evidence" value="ECO:0007669"/>
    <property type="project" value="TreeGrafter"/>
</dbReference>
<dbReference type="CDD" id="cd00009">
    <property type="entry name" value="AAA"/>
    <property type="match status" value="1"/>
</dbReference>
<dbReference type="AlphaFoldDB" id="A0A973W5Y9"/>
<dbReference type="InterPro" id="IPR047661">
    <property type="entry name" value="IstB"/>
</dbReference>
<accession>A0A973W5Y9</accession>
<keyword evidence="3 5" id="KW-0067">ATP-binding</keyword>
<dbReference type="EMBL" id="JAAOLE020000001">
    <property type="protein sequence ID" value="NVI48157.1"/>
    <property type="molecule type" value="Genomic_DNA"/>
</dbReference>
<dbReference type="Pfam" id="PF01695">
    <property type="entry name" value="IstB_IS21"/>
    <property type="match status" value="1"/>
</dbReference>
<gene>
    <name evidence="5" type="ORF">HAP48_035530</name>
</gene>
<dbReference type="InterPro" id="IPR027417">
    <property type="entry name" value="P-loop_NTPase"/>
</dbReference>
<dbReference type="PIRSF" id="PIRSF003073">
    <property type="entry name" value="DNAC_TnpB_IstB"/>
    <property type="match status" value="1"/>
</dbReference>
<dbReference type="Gene3D" id="3.40.50.300">
    <property type="entry name" value="P-loop containing nucleotide triphosphate hydrolases"/>
    <property type="match status" value="1"/>
</dbReference>
<dbReference type="GO" id="GO:0005524">
    <property type="term" value="F:ATP binding"/>
    <property type="evidence" value="ECO:0007669"/>
    <property type="project" value="UniProtKB-KW"/>
</dbReference>
<evidence type="ECO:0000259" key="4">
    <source>
        <dbReference type="SMART" id="SM00382"/>
    </source>
</evidence>
<evidence type="ECO:0000256" key="1">
    <source>
        <dbReference type="ARBA" id="ARBA00008059"/>
    </source>
</evidence>
<proteinExistence type="inferred from homology"/>
<comment type="caution">
    <text evidence="5">The sequence shown here is derived from an EMBL/GenBank/DDBJ whole genome shotgun (WGS) entry which is preliminary data.</text>
</comment>
<evidence type="ECO:0000256" key="3">
    <source>
        <dbReference type="ARBA" id="ARBA00022840"/>
    </source>
</evidence>
<reference evidence="5" key="1">
    <citation type="submission" date="2020-06" db="EMBL/GenBank/DDBJ databases">
        <title>Whole Genome Sequence of Bradyrhizobium sp. Strain 1S1.</title>
        <authorList>
            <person name="Bromfield E.S.P."/>
            <person name="Cloutier S."/>
        </authorList>
    </citation>
    <scope>NUCLEOTIDE SEQUENCE [LARGE SCALE GENOMIC DNA]</scope>
    <source>
        <strain evidence="5">1S1</strain>
    </source>
</reference>
<dbReference type="InterPro" id="IPR001270">
    <property type="entry name" value="ClpA/B"/>
</dbReference>
<dbReference type="NCBIfam" id="NF038214">
    <property type="entry name" value="IS21_help_AAA"/>
    <property type="match status" value="1"/>
</dbReference>
<keyword evidence="2" id="KW-0547">Nucleotide-binding</keyword>